<keyword evidence="3" id="KW-1185">Reference proteome</keyword>
<dbReference type="AlphaFoldDB" id="A0A146G707"/>
<name>A0A146G707_TERSA</name>
<evidence type="ECO:0000313" key="3">
    <source>
        <dbReference type="Proteomes" id="UP000076023"/>
    </source>
</evidence>
<gene>
    <name evidence="2" type="ORF">TSACC_21087</name>
</gene>
<accession>A0A146G707</accession>
<dbReference type="InParanoid" id="A0A146G707"/>
<dbReference type="RefSeq" id="WP_075080588.1">
    <property type="nucleotide sequence ID" value="NZ_BDCO01000002.1"/>
</dbReference>
<organism evidence="2 3">
    <name type="scientific">Terrimicrobium sacchariphilum</name>
    <dbReference type="NCBI Taxonomy" id="690879"/>
    <lineage>
        <taxon>Bacteria</taxon>
        <taxon>Pseudomonadati</taxon>
        <taxon>Verrucomicrobiota</taxon>
        <taxon>Terrimicrobiia</taxon>
        <taxon>Terrimicrobiales</taxon>
        <taxon>Terrimicrobiaceae</taxon>
        <taxon>Terrimicrobium</taxon>
    </lineage>
</organism>
<dbReference type="OrthoDB" id="9789697at2"/>
<feature type="domain" description="DUF5069" evidence="1">
    <location>
        <begin position="12"/>
        <end position="143"/>
    </location>
</feature>
<dbReference type="Proteomes" id="UP000076023">
    <property type="component" value="Unassembled WGS sequence"/>
</dbReference>
<proteinExistence type="predicted"/>
<comment type="caution">
    <text evidence="2">The sequence shown here is derived from an EMBL/GenBank/DDBJ whole genome shotgun (WGS) entry which is preliminary data.</text>
</comment>
<dbReference type="InterPro" id="IPR031849">
    <property type="entry name" value="DUF5069"/>
</dbReference>
<evidence type="ECO:0000313" key="2">
    <source>
        <dbReference type="EMBL" id="GAT32687.1"/>
    </source>
</evidence>
<sequence>MSTTLEYKDLTKEAPRSPRERLGGYILLARAIDKGRATLAGKNGEYHFDCPLDNYLFGFKEVKGADVKALLEKGATDEEIVAWFNTNGATKTPEEIAEFGKNVEGYRPYDDPEKRDWFVGEATKSGLDPAKVTLFDWLEVDDKQSYQS</sequence>
<dbReference type="Pfam" id="PF16798">
    <property type="entry name" value="DUF5069"/>
    <property type="match status" value="1"/>
</dbReference>
<protein>
    <recommendedName>
        <fullName evidence="1">DUF5069 domain-containing protein</fullName>
    </recommendedName>
</protein>
<evidence type="ECO:0000259" key="1">
    <source>
        <dbReference type="Pfam" id="PF16798"/>
    </source>
</evidence>
<reference evidence="3" key="1">
    <citation type="journal article" date="2017" name="Genome Announc.">
        <title>Draft Genome Sequence of Terrimicrobium sacchariphilum NM-5T, a Facultative Anaerobic Soil Bacterium of the Class Spartobacteria.</title>
        <authorList>
            <person name="Qiu Y.L."/>
            <person name="Tourlousse D.M."/>
            <person name="Matsuura N."/>
            <person name="Ohashi A."/>
            <person name="Sekiguchi Y."/>
        </authorList>
    </citation>
    <scope>NUCLEOTIDE SEQUENCE [LARGE SCALE GENOMIC DNA]</scope>
    <source>
        <strain evidence="3">NM-5</strain>
    </source>
</reference>
<dbReference type="EMBL" id="BDCO01000002">
    <property type="protein sequence ID" value="GAT32687.1"/>
    <property type="molecule type" value="Genomic_DNA"/>
</dbReference>